<comment type="caution">
    <text evidence="1">The sequence shown here is derived from an EMBL/GenBank/DDBJ whole genome shotgun (WGS) entry which is preliminary data.</text>
</comment>
<dbReference type="EMBL" id="NAEW01000006">
    <property type="protein sequence ID" value="OQM41423.1"/>
    <property type="molecule type" value="Genomic_DNA"/>
</dbReference>
<dbReference type="InterPro" id="IPR010862">
    <property type="entry name" value="DUF1493"/>
</dbReference>
<dbReference type="RefSeq" id="WP_080859432.1">
    <property type="nucleotide sequence ID" value="NZ_CP077405.1"/>
</dbReference>
<sequence length="108" mass="12811">MVTDNEVLEFFRGELSLAVTFTFKPIPIELDTPLQGYAEWDELPYAIEDFGEKYNVDVSVIDFEAYYPWERESVYRKWFTQEPIKQVSKPLTVRMFAESARAGHWLYD</sequence>
<proteinExistence type="predicted"/>
<evidence type="ECO:0000313" key="2">
    <source>
        <dbReference type="Proteomes" id="UP000192573"/>
    </source>
</evidence>
<dbReference type="Proteomes" id="UP000192573">
    <property type="component" value="Unassembled WGS sequence"/>
</dbReference>
<gene>
    <name evidence="1" type="ORF">BZK42_15640</name>
</gene>
<organism evidence="1 2">
    <name type="scientific">Citrobacter braakii</name>
    <dbReference type="NCBI Taxonomy" id="57706"/>
    <lineage>
        <taxon>Bacteria</taxon>
        <taxon>Pseudomonadati</taxon>
        <taxon>Pseudomonadota</taxon>
        <taxon>Gammaproteobacteria</taxon>
        <taxon>Enterobacterales</taxon>
        <taxon>Enterobacteriaceae</taxon>
        <taxon>Citrobacter</taxon>
        <taxon>Citrobacter freundii complex</taxon>
    </lineage>
</organism>
<accession>A0A1V8NYG5</accession>
<dbReference type="AlphaFoldDB" id="A0A1V8NYG5"/>
<evidence type="ECO:0000313" key="1">
    <source>
        <dbReference type="EMBL" id="OQM41423.1"/>
    </source>
</evidence>
<dbReference type="Pfam" id="PF07377">
    <property type="entry name" value="DUF1493"/>
    <property type="match status" value="1"/>
</dbReference>
<reference evidence="1 2" key="1">
    <citation type="submission" date="2017-03" db="EMBL/GenBank/DDBJ databases">
        <authorList>
            <person name="Afonso C.L."/>
            <person name="Miller P.J."/>
            <person name="Scott M.A."/>
            <person name="Spackman E."/>
            <person name="Goraichik I."/>
            <person name="Dimitrov K.M."/>
            <person name="Suarez D.L."/>
            <person name="Swayne D.E."/>
        </authorList>
    </citation>
    <scope>NUCLEOTIDE SEQUENCE [LARGE SCALE GENOMIC DNA]</scope>
    <source>
        <strain evidence="1 2">ATCC 51113</strain>
    </source>
</reference>
<name>A0A1V8NYG5_CITBR</name>
<protein>
    <submittedName>
        <fullName evidence="1">Cytoplasmic protein</fullName>
    </submittedName>
</protein>